<keyword evidence="7" id="KW-1015">Disulfide bond</keyword>
<evidence type="ECO:0000256" key="1">
    <source>
        <dbReference type="ARBA" id="ARBA00006249"/>
    </source>
</evidence>
<evidence type="ECO:0000313" key="10">
    <source>
        <dbReference type="Proteomes" id="UP000531251"/>
    </source>
</evidence>
<proteinExistence type="inferred from homology"/>
<evidence type="ECO:0000256" key="7">
    <source>
        <dbReference type="ARBA" id="ARBA00023157"/>
    </source>
</evidence>
<keyword evidence="5 9" id="KW-0378">Hydrolase</keyword>
<keyword evidence="10" id="KW-1185">Reference proteome</keyword>
<dbReference type="EMBL" id="JAATJB010000007">
    <property type="protein sequence ID" value="NJB98166.1"/>
    <property type="molecule type" value="Genomic_DNA"/>
</dbReference>
<keyword evidence="3" id="KW-0479">Metal-binding</keyword>
<evidence type="ECO:0000256" key="2">
    <source>
        <dbReference type="ARBA" id="ARBA00022487"/>
    </source>
</evidence>
<evidence type="ECO:0000256" key="3">
    <source>
        <dbReference type="ARBA" id="ARBA00022723"/>
    </source>
</evidence>
<keyword evidence="6" id="KW-0106">Calcium</keyword>
<dbReference type="Pfam" id="PF07519">
    <property type="entry name" value="Tannase"/>
    <property type="match status" value="1"/>
</dbReference>
<dbReference type="Gene3D" id="3.40.50.1820">
    <property type="entry name" value="alpha/beta hydrolase"/>
    <property type="match status" value="2"/>
</dbReference>
<dbReference type="PANTHER" id="PTHR33938">
    <property type="entry name" value="FERULOYL ESTERASE B-RELATED"/>
    <property type="match status" value="1"/>
</dbReference>
<gene>
    <name evidence="9" type="ORF">GGR89_002497</name>
</gene>
<dbReference type="PANTHER" id="PTHR33938:SF15">
    <property type="entry name" value="FERULOYL ESTERASE B-RELATED"/>
    <property type="match status" value="1"/>
</dbReference>
<dbReference type="GO" id="GO:0030600">
    <property type="term" value="F:feruloyl esterase activity"/>
    <property type="evidence" value="ECO:0007669"/>
    <property type="project" value="UniProtKB-EC"/>
</dbReference>
<evidence type="ECO:0000256" key="5">
    <source>
        <dbReference type="ARBA" id="ARBA00022801"/>
    </source>
</evidence>
<reference evidence="9 10" key="1">
    <citation type="submission" date="2020-03" db="EMBL/GenBank/DDBJ databases">
        <title>Genomic Encyclopedia of Type Strains, Phase IV (KMG-IV): sequencing the most valuable type-strain genomes for metagenomic binning, comparative biology and taxonomic classification.</title>
        <authorList>
            <person name="Goeker M."/>
        </authorList>
    </citation>
    <scope>NUCLEOTIDE SEQUENCE [LARGE SCALE GENOMIC DNA]</scope>
    <source>
        <strain evidence="9 10">DSM 7225</strain>
    </source>
</reference>
<dbReference type="InterPro" id="IPR029058">
    <property type="entry name" value="AB_hydrolase_fold"/>
</dbReference>
<dbReference type="Proteomes" id="UP000531251">
    <property type="component" value="Unassembled WGS sequence"/>
</dbReference>
<dbReference type="InterPro" id="IPR011118">
    <property type="entry name" value="Tannase/feruloyl_esterase"/>
</dbReference>
<dbReference type="EC" id="3.1.1.73" evidence="9"/>
<dbReference type="RefSeq" id="WP_125976767.1">
    <property type="nucleotide sequence ID" value="NZ_BAAADY010000003.1"/>
</dbReference>
<sequence>MSFASLALALATPAAPEAACAALSRQIADSRTEWAEARVIAGRHLPAHCRVIGTLQPVQGSRIGYELWLPRSWSGRLQMLGNGGYASALPEAAMAEGLARGSAVVATDTGHEGDDPDFARGRPQTIADWGWRAVHETALAAKQLVARFYGRAAAHSYFNGCSTGGHQAMMEAQRFPRDFDGIVAGAPGSNRVRLNAAFLWQYLSNHRAGDDQAPILDGQDLKLLAAQSFALCRGANGKAAGGLPGDRWLNDPLQCRPDPAALLCRPGQTVGCLSAEKVAAVARMRAGVRDARGAQVTFPWLPGSEAGWSAYWADPRQPSQPMRVNFWRVWAFDDPAWNWWRFSYARDLPAAMRRLSPVIDATDADLRAYRARGGRLLVYHGLADPVVSPLDTLTYRRAMLARTGAAADWYRLFLVPGMGHCGGGDGPNRFDAQAAIERWVEQGQAPARLTGTLADGTTRPICAYPARALHRSGDGTKESDFICAAPPPPRIRR</sequence>
<organism evidence="9 10">
    <name type="scientific">Sphingomonas trueperi</name>
    <dbReference type="NCBI Taxonomy" id="53317"/>
    <lineage>
        <taxon>Bacteria</taxon>
        <taxon>Pseudomonadati</taxon>
        <taxon>Pseudomonadota</taxon>
        <taxon>Alphaproteobacteria</taxon>
        <taxon>Sphingomonadales</taxon>
        <taxon>Sphingomonadaceae</taxon>
        <taxon>Sphingomonas</taxon>
    </lineage>
</organism>
<evidence type="ECO:0000256" key="8">
    <source>
        <dbReference type="SAM" id="MobiDB-lite"/>
    </source>
</evidence>
<dbReference type="SUPFAM" id="SSF53474">
    <property type="entry name" value="alpha/beta-Hydrolases"/>
    <property type="match status" value="1"/>
</dbReference>
<evidence type="ECO:0000256" key="4">
    <source>
        <dbReference type="ARBA" id="ARBA00022729"/>
    </source>
</evidence>
<keyword evidence="2" id="KW-0719">Serine esterase</keyword>
<evidence type="ECO:0000313" key="9">
    <source>
        <dbReference type="EMBL" id="NJB98166.1"/>
    </source>
</evidence>
<comment type="caution">
    <text evidence="9">The sequence shown here is derived from an EMBL/GenBank/DDBJ whole genome shotgun (WGS) entry which is preliminary data.</text>
</comment>
<comment type="similarity">
    <text evidence="1">Belongs to the tannase family.</text>
</comment>
<dbReference type="AlphaFoldDB" id="A0A7X5Y2C6"/>
<keyword evidence="4" id="KW-0732">Signal</keyword>
<feature type="region of interest" description="Disordered" evidence="8">
    <location>
        <begin position="472"/>
        <end position="493"/>
    </location>
</feature>
<accession>A0A7X5Y2C6</accession>
<dbReference type="GO" id="GO:0046872">
    <property type="term" value="F:metal ion binding"/>
    <property type="evidence" value="ECO:0007669"/>
    <property type="project" value="UniProtKB-KW"/>
</dbReference>
<evidence type="ECO:0000256" key="6">
    <source>
        <dbReference type="ARBA" id="ARBA00022837"/>
    </source>
</evidence>
<name>A0A7X5Y2C6_9SPHN</name>
<protein>
    <submittedName>
        <fullName evidence="9">Feruloyl esterase</fullName>
        <ecNumber evidence="9">3.1.1.73</ecNumber>
    </submittedName>
</protein>